<sequence length="907" mass="102934">MSLPSVGDDEEDPSDLQPLRPQFYVAPLSDKPQNPIMDTIKLRFPDEIHRDHVDHEMGVFLHNSQGIDILEPLDKLGTVWDQVSLNRDGRKLPSLLSWDTLRASRAPKVRCTPFISEGTSEDFAIARHHVQPQLLKDLKSGVTYVTEIELLQSLRTTVLGTSSRLFAWDATSETFQPTSPKGERSELLVYGKDDKTSASFVRRFTTIGTLLRRIDIFIESQRNRLDGSVVHAFMHALSALLQYIRDELTGLPVPELDYDWQLVIETYSRYAEVEDIITSVASLCHRELSMSPGCYRTIPTSPEELLSHVYLYLKATIERSADRRVKAAIAFILTTISQDYLKYVCQSVGLGTAVASQSALDPLFDSTDDEGDEEDAMDDEQNGKTRMTSLTSSFPVFFSTELADAIPRARKSLELLKSAQHDHPLLGRSELSSEVQWLWTHDEIISAWDRTRQSIARLEPKCPDIPKDPPVSRSQYKEELREFRVFDLLPGETLQADTHLPVTPDSSVKAFISAFPSELPSITPTLDHLSDVVLTPLLDRTRLLSGALLKIFTSDTSYFNFRDHVYLLRSYLLLTLQSFRTRLEAACFSDAEVRHSDKQAVRSLVVRPGDALEEVNWAVGLAPGLMERQTWPPGGADLSFYLRTVIVDSLEYHVDEPHVEDMDAPSATSGRARLFQQADLRLGFAIRDLPVGTGRERWLNPLALDFLYMEYKPPHPLDILITPDVITKYQRMFAFLLRLMRVENAIRSLYRMTRKQSEPLFPTFSSSNKLILHFRFVAQSFVTVLATYVFDTAIRGNFDVLFSRLSSASMPDKESFPDVFALAEYHSTVMDDVLSACLLRSRQKGAGDLLRGCLEYVLDLCNLAGMRKENRKEEYEAAPLLEDLYNSYNTRMTNLVRPFDQIPAYSR</sequence>
<evidence type="ECO:0000256" key="1">
    <source>
        <dbReference type="ARBA" id="ARBA00010337"/>
    </source>
</evidence>
<dbReference type="GO" id="GO:0043015">
    <property type="term" value="F:gamma-tubulin binding"/>
    <property type="evidence" value="ECO:0007669"/>
    <property type="project" value="InterPro"/>
</dbReference>
<dbReference type="PANTHER" id="PTHR19302">
    <property type="entry name" value="GAMMA TUBULIN COMPLEX PROTEIN"/>
    <property type="match status" value="1"/>
</dbReference>
<dbReference type="GO" id="GO:0000922">
    <property type="term" value="C:spindle pole"/>
    <property type="evidence" value="ECO:0007669"/>
    <property type="project" value="InterPro"/>
</dbReference>
<dbReference type="PANTHER" id="PTHR19302:SF70">
    <property type="entry name" value="GAMMA-TUBULIN COMPLEX COMPONENT 6"/>
    <property type="match status" value="1"/>
</dbReference>
<evidence type="ECO:0000256" key="4">
    <source>
        <dbReference type="ARBA" id="ARBA00023212"/>
    </source>
</evidence>
<feature type="compositionally biased region" description="Acidic residues" evidence="6">
    <location>
        <begin position="366"/>
        <end position="380"/>
    </location>
</feature>
<dbReference type="STRING" id="5364.A0A5C3ND61"/>
<keyword evidence="4 5" id="KW-0206">Cytoskeleton</keyword>
<dbReference type="Pfam" id="PF04130">
    <property type="entry name" value="GCP_C_terminal"/>
    <property type="match status" value="1"/>
</dbReference>
<keyword evidence="2 5" id="KW-0963">Cytoplasm</keyword>
<dbReference type="GO" id="GO:0051225">
    <property type="term" value="P:spindle assembly"/>
    <property type="evidence" value="ECO:0007669"/>
    <property type="project" value="TreeGrafter"/>
</dbReference>
<dbReference type="GO" id="GO:0031122">
    <property type="term" value="P:cytoplasmic microtubule organization"/>
    <property type="evidence" value="ECO:0007669"/>
    <property type="project" value="TreeGrafter"/>
</dbReference>
<dbReference type="Pfam" id="PF17681">
    <property type="entry name" value="GCP_N_terminal"/>
    <property type="match status" value="1"/>
</dbReference>
<dbReference type="InterPro" id="IPR042241">
    <property type="entry name" value="GCP_C_sf"/>
</dbReference>
<dbReference type="GO" id="GO:0005816">
    <property type="term" value="C:spindle pole body"/>
    <property type="evidence" value="ECO:0007669"/>
    <property type="project" value="UniProtKB-ARBA"/>
</dbReference>
<name>A0A5C3ND61_9AGAM</name>
<feature type="region of interest" description="Disordered" evidence="6">
    <location>
        <begin position="364"/>
        <end position="383"/>
    </location>
</feature>
<dbReference type="InterPro" id="IPR007259">
    <property type="entry name" value="GCP"/>
</dbReference>
<evidence type="ECO:0000313" key="9">
    <source>
        <dbReference type="EMBL" id="TFK54366.1"/>
    </source>
</evidence>
<dbReference type="GO" id="GO:0000278">
    <property type="term" value="P:mitotic cell cycle"/>
    <property type="evidence" value="ECO:0007669"/>
    <property type="project" value="TreeGrafter"/>
</dbReference>
<dbReference type="GO" id="GO:0007020">
    <property type="term" value="P:microtubule nucleation"/>
    <property type="evidence" value="ECO:0007669"/>
    <property type="project" value="InterPro"/>
</dbReference>
<dbReference type="OrthoDB" id="775571at2759"/>
<keyword evidence="10" id="KW-1185">Reference proteome</keyword>
<dbReference type="GO" id="GO:0051321">
    <property type="term" value="P:meiotic cell cycle"/>
    <property type="evidence" value="ECO:0007669"/>
    <property type="project" value="TreeGrafter"/>
</dbReference>
<evidence type="ECO:0000259" key="7">
    <source>
        <dbReference type="Pfam" id="PF04130"/>
    </source>
</evidence>
<evidence type="ECO:0000256" key="2">
    <source>
        <dbReference type="ARBA" id="ARBA00022490"/>
    </source>
</evidence>
<reference evidence="9 10" key="1">
    <citation type="journal article" date="2019" name="Nat. Ecol. Evol.">
        <title>Megaphylogeny resolves global patterns of mushroom evolution.</title>
        <authorList>
            <person name="Varga T."/>
            <person name="Krizsan K."/>
            <person name="Foldi C."/>
            <person name="Dima B."/>
            <person name="Sanchez-Garcia M."/>
            <person name="Sanchez-Ramirez S."/>
            <person name="Szollosi G.J."/>
            <person name="Szarkandi J.G."/>
            <person name="Papp V."/>
            <person name="Albert L."/>
            <person name="Andreopoulos W."/>
            <person name="Angelini C."/>
            <person name="Antonin V."/>
            <person name="Barry K.W."/>
            <person name="Bougher N.L."/>
            <person name="Buchanan P."/>
            <person name="Buyck B."/>
            <person name="Bense V."/>
            <person name="Catcheside P."/>
            <person name="Chovatia M."/>
            <person name="Cooper J."/>
            <person name="Damon W."/>
            <person name="Desjardin D."/>
            <person name="Finy P."/>
            <person name="Geml J."/>
            <person name="Haridas S."/>
            <person name="Hughes K."/>
            <person name="Justo A."/>
            <person name="Karasinski D."/>
            <person name="Kautmanova I."/>
            <person name="Kiss B."/>
            <person name="Kocsube S."/>
            <person name="Kotiranta H."/>
            <person name="LaButti K.M."/>
            <person name="Lechner B.E."/>
            <person name="Liimatainen K."/>
            <person name="Lipzen A."/>
            <person name="Lukacs Z."/>
            <person name="Mihaltcheva S."/>
            <person name="Morgado L.N."/>
            <person name="Niskanen T."/>
            <person name="Noordeloos M.E."/>
            <person name="Ohm R.A."/>
            <person name="Ortiz-Santana B."/>
            <person name="Ovrebo C."/>
            <person name="Racz N."/>
            <person name="Riley R."/>
            <person name="Savchenko A."/>
            <person name="Shiryaev A."/>
            <person name="Soop K."/>
            <person name="Spirin V."/>
            <person name="Szebenyi C."/>
            <person name="Tomsovsky M."/>
            <person name="Tulloss R.E."/>
            <person name="Uehling J."/>
            <person name="Grigoriev I.V."/>
            <person name="Vagvolgyi C."/>
            <person name="Papp T."/>
            <person name="Martin F.M."/>
            <person name="Miettinen O."/>
            <person name="Hibbett D.S."/>
            <person name="Nagy L.G."/>
        </authorList>
    </citation>
    <scope>NUCLEOTIDE SEQUENCE [LARGE SCALE GENOMIC DNA]</scope>
    <source>
        <strain evidence="9 10">OMC1185</strain>
    </source>
</reference>
<accession>A0A5C3ND61</accession>
<dbReference type="GO" id="GO:0005874">
    <property type="term" value="C:microtubule"/>
    <property type="evidence" value="ECO:0007669"/>
    <property type="project" value="UniProtKB-KW"/>
</dbReference>
<dbReference type="InterPro" id="IPR041470">
    <property type="entry name" value="GCP_N"/>
</dbReference>
<dbReference type="EMBL" id="ML213506">
    <property type="protein sequence ID" value="TFK54366.1"/>
    <property type="molecule type" value="Genomic_DNA"/>
</dbReference>
<organism evidence="9 10">
    <name type="scientific">Heliocybe sulcata</name>
    <dbReference type="NCBI Taxonomy" id="5364"/>
    <lineage>
        <taxon>Eukaryota</taxon>
        <taxon>Fungi</taxon>
        <taxon>Dikarya</taxon>
        <taxon>Basidiomycota</taxon>
        <taxon>Agaricomycotina</taxon>
        <taxon>Agaricomycetes</taxon>
        <taxon>Gloeophyllales</taxon>
        <taxon>Gloeophyllaceae</taxon>
        <taxon>Heliocybe</taxon>
    </lineage>
</organism>
<gene>
    <name evidence="9" type="ORF">OE88DRAFT_1675979</name>
</gene>
<protein>
    <recommendedName>
        <fullName evidence="5">Spindle pole body component</fullName>
    </recommendedName>
</protein>
<dbReference type="Proteomes" id="UP000305948">
    <property type="component" value="Unassembled WGS sequence"/>
</dbReference>
<dbReference type="GO" id="GO:0000930">
    <property type="term" value="C:gamma-tubulin complex"/>
    <property type="evidence" value="ECO:0007669"/>
    <property type="project" value="UniProtKB-ARBA"/>
</dbReference>
<feature type="domain" description="Gamma tubulin complex component C-terminal" evidence="7">
    <location>
        <begin position="562"/>
        <end position="898"/>
    </location>
</feature>
<evidence type="ECO:0000256" key="5">
    <source>
        <dbReference type="RuleBase" id="RU363050"/>
    </source>
</evidence>
<keyword evidence="3 5" id="KW-0493">Microtubule</keyword>
<comment type="subcellular location">
    <subcellularLocation>
        <location evidence="5">Cytoplasm</location>
        <location evidence="5">Cytoskeleton</location>
        <location evidence="5">Microtubule organizing center</location>
    </subcellularLocation>
</comment>
<dbReference type="GO" id="GO:0051011">
    <property type="term" value="F:microtubule minus-end binding"/>
    <property type="evidence" value="ECO:0007669"/>
    <property type="project" value="TreeGrafter"/>
</dbReference>
<evidence type="ECO:0000256" key="6">
    <source>
        <dbReference type="SAM" id="MobiDB-lite"/>
    </source>
</evidence>
<dbReference type="Gene3D" id="1.20.120.1900">
    <property type="entry name" value="Gamma-tubulin complex, C-terminal domain"/>
    <property type="match status" value="1"/>
</dbReference>
<feature type="domain" description="Gamma tubulin complex component protein N-terminal" evidence="8">
    <location>
        <begin position="154"/>
        <end position="427"/>
    </location>
</feature>
<evidence type="ECO:0000259" key="8">
    <source>
        <dbReference type="Pfam" id="PF17681"/>
    </source>
</evidence>
<evidence type="ECO:0000256" key="3">
    <source>
        <dbReference type="ARBA" id="ARBA00022701"/>
    </source>
</evidence>
<dbReference type="AlphaFoldDB" id="A0A5C3ND61"/>
<proteinExistence type="inferred from homology"/>
<comment type="similarity">
    <text evidence="1 5">Belongs to the TUBGCP family.</text>
</comment>
<evidence type="ECO:0000313" key="10">
    <source>
        <dbReference type="Proteomes" id="UP000305948"/>
    </source>
</evidence>
<dbReference type="InterPro" id="IPR040457">
    <property type="entry name" value="GCP_C"/>
</dbReference>